<proteinExistence type="inferred from homology"/>
<feature type="chain" id="PRO_5045014124" description="Cyclic di-GMP-binding protein" evidence="1">
    <location>
        <begin position="30"/>
        <end position="814"/>
    </location>
</feature>
<comment type="caution">
    <text evidence="4">The sequence shown here is derived from an EMBL/GenBank/DDBJ whole genome shotgun (WGS) entry which is preliminary data.</text>
</comment>
<feature type="compositionally biased region" description="Low complexity" evidence="2">
    <location>
        <begin position="46"/>
        <end position="78"/>
    </location>
</feature>
<keyword evidence="1" id="KW-0472">Membrane</keyword>
<comment type="subcellular location">
    <subcellularLocation>
        <location evidence="1">Cell inner membrane</location>
    </subcellularLocation>
</comment>
<dbReference type="Gene3D" id="2.60.120.260">
    <property type="entry name" value="Galactose-binding domain-like"/>
    <property type="match status" value="2"/>
</dbReference>
<dbReference type="Pfam" id="PF03170">
    <property type="entry name" value="BcsB"/>
    <property type="match status" value="2"/>
</dbReference>
<evidence type="ECO:0000256" key="1">
    <source>
        <dbReference type="RuleBase" id="RU365021"/>
    </source>
</evidence>
<keyword evidence="1" id="KW-0997">Cell inner membrane</keyword>
<keyword evidence="1" id="KW-0812">Transmembrane</keyword>
<keyword evidence="5" id="KW-1185">Reference proteome</keyword>
<feature type="signal peptide" evidence="1">
    <location>
        <begin position="1"/>
        <end position="29"/>
    </location>
</feature>
<keyword evidence="1" id="KW-1133">Transmembrane helix</keyword>
<protein>
    <recommendedName>
        <fullName evidence="1">Cyclic di-GMP-binding protein</fullName>
    </recommendedName>
    <alternativeName>
        <fullName evidence="1">Cellulose synthase regulatory subunit</fullName>
    </alternativeName>
</protein>
<reference evidence="5" key="1">
    <citation type="journal article" date="2019" name="Int. J. Syst. Evol. Microbiol.">
        <title>The Global Catalogue of Microorganisms (GCM) 10K type strain sequencing project: providing services to taxonomists for standard genome sequencing and annotation.</title>
        <authorList>
            <consortium name="The Broad Institute Genomics Platform"/>
            <consortium name="The Broad Institute Genome Sequencing Center for Infectious Disease"/>
            <person name="Wu L."/>
            <person name="Ma J."/>
        </authorList>
    </citation>
    <scope>NUCLEOTIDE SEQUENCE [LARGE SCALE GENOMIC DNA]</scope>
    <source>
        <strain evidence="5">CCM 8875</strain>
    </source>
</reference>
<comment type="pathway">
    <text evidence="1">Glycan metabolism; bacterial cellulose biosynthesis.</text>
</comment>
<dbReference type="Gene3D" id="3.30.379.20">
    <property type="match status" value="1"/>
</dbReference>
<gene>
    <name evidence="4" type="ORF">ACFQ5P_17790</name>
</gene>
<feature type="transmembrane region" description="Helical" evidence="1">
    <location>
        <begin position="783"/>
        <end position="806"/>
    </location>
</feature>
<dbReference type="Pfam" id="PF20916">
    <property type="entry name" value="BscB_a-b"/>
    <property type="match status" value="1"/>
</dbReference>
<comment type="function">
    <text evidence="1">Binds the cellulose synthase activator, bis-(3'-5') cyclic diguanylic acid (c-di-GMP).</text>
</comment>
<keyword evidence="1" id="KW-0135">Cellulose biosynthesis</keyword>
<evidence type="ECO:0000259" key="3">
    <source>
        <dbReference type="Pfam" id="PF20916"/>
    </source>
</evidence>
<comment type="similarity">
    <text evidence="1">Belongs to the AcsB/BcsB family.</text>
</comment>
<dbReference type="Gene3D" id="3.30.379.30">
    <property type="match status" value="1"/>
</dbReference>
<dbReference type="EMBL" id="JBHTOQ010000038">
    <property type="protein sequence ID" value="MFD1483152.1"/>
    <property type="molecule type" value="Genomic_DNA"/>
</dbReference>
<keyword evidence="1" id="KW-0973">c-di-GMP</keyword>
<sequence>MIRHPRRFGLWLLAGCAVLAVAPAPLVRAQDAAPPTISLPGAAGNPAPQDAPDQTAPDQTAPVQAAPGQPPAAQVSPGQPAPAAPGPADSPMIQLQPRATEAPVGDAPVPVPVERDRALQALPTGDDWLLPLIAPTASLPKEVRIGQSLPAPGILRLTGETASTQLMLDLPASIITPTELRLALRSGVDVLTETAVLDASINGAAPVQIPLRNIGGFQTVTLPAAGLTAGPNTIALSVTQPHRIFCGPEASFDVWTEIDLSNSGAALPADALRPDAEGFSHALRAQLARSGSLDLLVQDGIDPAILRQASDAVMGALSGEGRLAVTSFYGIDAPRFAAVALIASDRSGVSYRKGATGAIVLQVEYQGDVLPDLTDALPALDPTRQAAGKILPGQPTPLSGLGTGDILGNTHYFRSDIPFTLPDTWLLLANQKARLTLRYGFSRSLAEGAILLVKVNDQTVRLLPLDRDGGQILPPLPVSFNANLLNPGRNILSFEMMVPGAPATEACPIRSTDMLVVLGDSTLDIPASPAMVLPGLAAPFSGLMPDRVGVPEAVAADPGLQAQAIRLASGLSQPPVPDPAVSLTVARLSELNLVPLDDAGVTQGQVQQLLFPLQQPAATDPVTEAAAPAAAPTFRLEMPEDQADAAPVGVRGRISGWFGGAFTSQGRLWRDANDFRQTAFLGSQQTLQDWMGGRTGTALLWRPDPAQPGALWLVLSPRVQIDDVADHLDRLIANRTAIGEAAVLRPDGVWDIWTPIRPPVLQGSLWSGDLRTILGNYASWSPFLFTLALLGLALISALPALFYVLATRERRDRR</sequence>
<feature type="domain" description="Cellulose synthase subunit B-like C-terminal" evidence="3">
    <location>
        <begin position="678"/>
        <end position="808"/>
    </location>
</feature>
<feature type="region of interest" description="Disordered" evidence="2">
    <location>
        <begin position="37"/>
        <end position="93"/>
    </location>
</feature>
<dbReference type="InterPro" id="IPR018513">
    <property type="entry name" value="Cell_synthase_bac"/>
</dbReference>
<accession>A0ABW4DZK3</accession>
<keyword evidence="1" id="KW-0732">Signal</keyword>
<dbReference type="RefSeq" id="WP_131575435.1">
    <property type="nucleotide sequence ID" value="NZ_CBCSAJ010000050.1"/>
</dbReference>
<evidence type="ECO:0000313" key="5">
    <source>
        <dbReference type="Proteomes" id="UP001597302"/>
    </source>
</evidence>
<name>A0ABW4DZK3_9RHOB</name>
<organism evidence="4 5">
    <name type="scientific">Paracoccus nototheniae</name>
    <dbReference type="NCBI Taxonomy" id="2489002"/>
    <lineage>
        <taxon>Bacteria</taxon>
        <taxon>Pseudomonadati</taxon>
        <taxon>Pseudomonadota</taxon>
        <taxon>Alphaproteobacteria</taxon>
        <taxon>Rhodobacterales</taxon>
        <taxon>Paracoccaceae</taxon>
        <taxon>Paracoccus</taxon>
    </lineage>
</organism>
<comment type="subunit">
    <text evidence="1">Tightly associated with the cellulose synthase catalytic subunit.</text>
</comment>
<keyword evidence="1" id="KW-1003">Cell membrane</keyword>
<evidence type="ECO:0000313" key="4">
    <source>
        <dbReference type="EMBL" id="MFD1483152.1"/>
    </source>
</evidence>
<dbReference type="InterPro" id="IPR048861">
    <property type="entry name" value="BscB-like_C"/>
</dbReference>
<dbReference type="Gene3D" id="1.20.5.4520">
    <property type="match status" value="1"/>
</dbReference>
<dbReference type="Proteomes" id="UP001597302">
    <property type="component" value="Unassembled WGS sequence"/>
</dbReference>
<evidence type="ECO:0000256" key="2">
    <source>
        <dbReference type="SAM" id="MobiDB-lite"/>
    </source>
</evidence>